<organism evidence="2 3">
    <name type="scientific">Pannus brasiliensis CCIBt3594</name>
    <dbReference type="NCBI Taxonomy" id="1427578"/>
    <lineage>
        <taxon>Bacteria</taxon>
        <taxon>Bacillati</taxon>
        <taxon>Cyanobacteriota</taxon>
        <taxon>Cyanophyceae</taxon>
        <taxon>Oscillatoriophycideae</taxon>
        <taxon>Chroococcales</taxon>
        <taxon>Microcystaceae</taxon>
        <taxon>Pannus</taxon>
    </lineage>
</organism>
<keyword evidence="2" id="KW-0012">Acyltransferase</keyword>
<evidence type="ECO:0000259" key="1">
    <source>
        <dbReference type="PROSITE" id="PS51186"/>
    </source>
</evidence>
<dbReference type="AlphaFoldDB" id="A0AAW9QU54"/>
<dbReference type="EC" id="2.3.1.-" evidence="2"/>
<protein>
    <submittedName>
        <fullName evidence="2">N-acetyltransferase</fullName>
        <ecNumber evidence="2">2.3.1.-</ecNumber>
    </submittedName>
</protein>
<sequence>MGVDSCFLSYLFSDLSDLSSSSDGSDAAPLPVEIRFARARDLRGIAEILTDSFFPSYYLWTWTRPLFKLGIYEDLRGRLNANSPHYRCIVAAQTLSTESGPRESIIATAEIGLKASSLLSTHIPYISNLAVAPDRRRCGIARKILLQCERIATEWGFDELSLHVLDNNTAARELYFSSGYRLQKVDGWLGNRLFNRPQRLFLHKKLER</sequence>
<reference evidence="2 3" key="1">
    <citation type="submission" date="2024-01" db="EMBL/GenBank/DDBJ databases">
        <title>Genomic insights into the taxonomy and metabolism of the cyanobacterium Pannus brasiliensis CCIBt3594.</title>
        <authorList>
            <person name="Machado M."/>
            <person name="Botero N.B."/>
            <person name="Andreote A.P.D."/>
            <person name="Feitosa A.M.T."/>
            <person name="Popin R."/>
            <person name="Sivonen K."/>
            <person name="Fiore M.F."/>
        </authorList>
    </citation>
    <scope>NUCLEOTIDE SEQUENCE [LARGE SCALE GENOMIC DNA]</scope>
    <source>
        <strain evidence="2 3">CCIBt3594</strain>
    </source>
</reference>
<evidence type="ECO:0000313" key="3">
    <source>
        <dbReference type="Proteomes" id="UP001328733"/>
    </source>
</evidence>
<dbReference type="PROSITE" id="PS51186">
    <property type="entry name" value="GNAT"/>
    <property type="match status" value="1"/>
</dbReference>
<dbReference type="SUPFAM" id="SSF55729">
    <property type="entry name" value="Acyl-CoA N-acyltransferases (Nat)"/>
    <property type="match status" value="1"/>
</dbReference>
<comment type="caution">
    <text evidence="2">The sequence shown here is derived from an EMBL/GenBank/DDBJ whole genome shotgun (WGS) entry which is preliminary data.</text>
</comment>
<dbReference type="PANTHER" id="PTHR47443:SF3">
    <property type="entry name" value="GCN5-RELATED N-ACETYLTRANSFERASE 4, CHLOROPLASTIC"/>
    <property type="match status" value="1"/>
</dbReference>
<accession>A0AAW9QU54</accession>
<dbReference type="InterPro" id="IPR000182">
    <property type="entry name" value="GNAT_dom"/>
</dbReference>
<dbReference type="GO" id="GO:0016747">
    <property type="term" value="F:acyltransferase activity, transferring groups other than amino-acyl groups"/>
    <property type="evidence" value="ECO:0007669"/>
    <property type="project" value="InterPro"/>
</dbReference>
<evidence type="ECO:0000313" key="2">
    <source>
        <dbReference type="EMBL" id="MEG3436094.1"/>
    </source>
</evidence>
<dbReference type="EMBL" id="JBAFSM010000003">
    <property type="protein sequence ID" value="MEG3436094.1"/>
    <property type="molecule type" value="Genomic_DNA"/>
</dbReference>
<dbReference type="Gene3D" id="3.40.630.30">
    <property type="match status" value="1"/>
</dbReference>
<dbReference type="PANTHER" id="PTHR47443">
    <property type="entry name" value="ACYL-COA N-ACYLTRANSFERASES (NAT) SUPERFAMILY PROTEIN"/>
    <property type="match status" value="1"/>
</dbReference>
<dbReference type="InterPro" id="IPR016181">
    <property type="entry name" value="Acyl_CoA_acyltransferase"/>
</dbReference>
<name>A0AAW9QU54_9CHRO</name>
<dbReference type="CDD" id="cd04301">
    <property type="entry name" value="NAT_SF"/>
    <property type="match status" value="1"/>
</dbReference>
<proteinExistence type="predicted"/>
<dbReference type="Pfam" id="PF00583">
    <property type="entry name" value="Acetyltransf_1"/>
    <property type="match status" value="1"/>
</dbReference>
<keyword evidence="3" id="KW-1185">Reference proteome</keyword>
<feature type="domain" description="N-acetyltransferase" evidence="1">
    <location>
        <begin position="32"/>
        <end position="207"/>
    </location>
</feature>
<keyword evidence="2" id="KW-0808">Transferase</keyword>
<dbReference type="Proteomes" id="UP001328733">
    <property type="component" value="Unassembled WGS sequence"/>
</dbReference>
<gene>
    <name evidence="2" type="ORF">V0288_03100</name>
</gene>